<sequence length="161" mass="18593">MNNKYEARIVPNGRVVFYERKDLDDAINAGKELLIVCNCHTGGFAETIGATEEPERIRYSDYIHEQVFTGEEMAKFHKIIFTEGEKIFDNNFDYATQYDSIYHRFYDGDREMQVDEKTTARFLYKEQVKAMIEIGLLTEKALEYCIQAPVPVKSSVDCCSG</sequence>
<organism evidence="1">
    <name type="scientific">Siphoviridae sp. ct6d71</name>
    <dbReference type="NCBI Taxonomy" id="2826298"/>
    <lineage>
        <taxon>Viruses</taxon>
        <taxon>Duplodnaviria</taxon>
        <taxon>Heunggongvirae</taxon>
        <taxon>Uroviricota</taxon>
        <taxon>Caudoviricetes</taxon>
    </lineage>
</organism>
<reference evidence="1" key="1">
    <citation type="journal article" date="2021" name="Proc. Natl. Acad. Sci. U.S.A.">
        <title>A Catalog of Tens of Thousands of Viruses from Human Metagenomes Reveals Hidden Associations with Chronic Diseases.</title>
        <authorList>
            <person name="Tisza M.J."/>
            <person name="Buck C.B."/>
        </authorList>
    </citation>
    <scope>NUCLEOTIDE SEQUENCE</scope>
    <source>
        <strain evidence="1">Ct6d71</strain>
    </source>
</reference>
<evidence type="ECO:0000313" key="1">
    <source>
        <dbReference type="EMBL" id="DAE25368.1"/>
    </source>
</evidence>
<name>A0A8S5R1Z0_9CAUD</name>
<protein>
    <submittedName>
        <fullName evidence="1">Uncharacterized protein</fullName>
    </submittedName>
</protein>
<dbReference type="EMBL" id="BK015797">
    <property type="protein sequence ID" value="DAE25368.1"/>
    <property type="molecule type" value="Genomic_DNA"/>
</dbReference>
<proteinExistence type="predicted"/>
<accession>A0A8S5R1Z0</accession>